<evidence type="ECO:0000256" key="2">
    <source>
        <dbReference type="ARBA" id="ARBA00022723"/>
    </source>
</evidence>
<dbReference type="PROSITE" id="PS00463">
    <property type="entry name" value="ZN2_CY6_FUNGAL_1"/>
    <property type="match status" value="1"/>
</dbReference>
<evidence type="ECO:0000256" key="3">
    <source>
        <dbReference type="ARBA" id="ARBA00023015"/>
    </source>
</evidence>
<reference evidence="7" key="1">
    <citation type="submission" date="2015-01" db="EMBL/GenBank/DDBJ databases">
        <authorList>
            <person name="Durling Mikael"/>
        </authorList>
    </citation>
    <scope>NUCLEOTIDE SEQUENCE</scope>
</reference>
<dbReference type="InterPro" id="IPR001138">
    <property type="entry name" value="Zn2Cys6_DnaBD"/>
</dbReference>
<keyword evidence="5" id="KW-0539">Nucleus</keyword>
<dbReference type="PANTHER" id="PTHR47338">
    <property type="entry name" value="ZN(II)2CYS6 TRANSCRIPTION FACTOR (EUROFUNG)-RELATED"/>
    <property type="match status" value="1"/>
</dbReference>
<dbReference type="PANTHER" id="PTHR47338:SF20">
    <property type="entry name" value="ZN(II)2CYS6 TRANSCRIPTION FACTOR (EUROFUNG)"/>
    <property type="match status" value="1"/>
</dbReference>
<dbReference type="SUPFAM" id="SSF57701">
    <property type="entry name" value="Zn2/Cys6 DNA-binding domain"/>
    <property type="match status" value="1"/>
</dbReference>
<keyword evidence="3" id="KW-0805">Transcription regulation</keyword>
<dbReference type="GO" id="GO:0005634">
    <property type="term" value="C:nucleus"/>
    <property type="evidence" value="ECO:0007669"/>
    <property type="project" value="UniProtKB-SubCell"/>
</dbReference>
<dbReference type="GO" id="GO:0003677">
    <property type="term" value="F:DNA binding"/>
    <property type="evidence" value="ECO:0007669"/>
    <property type="project" value="InterPro"/>
</dbReference>
<dbReference type="PROSITE" id="PS50048">
    <property type="entry name" value="ZN2_CY6_FUNGAL_2"/>
    <property type="match status" value="1"/>
</dbReference>
<evidence type="ECO:0000256" key="5">
    <source>
        <dbReference type="ARBA" id="ARBA00023242"/>
    </source>
</evidence>
<dbReference type="CDD" id="cd00067">
    <property type="entry name" value="GAL4"/>
    <property type="match status" value="1"/>
</dbReference>
<evidence type="ECO:0000256" key="1">
    <source>
        <dbReference type="ARBA" id="ARBA00004123"/>
    </source>
</evidence>
<keyword evidence="2" id="KW-0479">Metal-binding</keyword>
<dbReference type="GO" id="GO:0008270">
    <property type="term" value="F:zinc ion binding"/>
    <property type="evidence" value="ECO:0007669"/>
    <property type="project" value="InterPro"/>
</dbReference>
<dbReference type="InterPro" id="IPR007219">
    <property type="entry name" value="XnlR_reg_dom"/>
</dbReference>
<dbReference type="AlphaFoldDB" id="A0A0B7KFM4"/>
<gene>
    <name evidence="7" type="ORF">BN869_000011917_1</name>
</gene>
<evidence type="ECO:0000259" key="6">
    <source>
        <dbReference type="PROSITE" id="PS50048"/>
    </source>
</evidence>
<keyword evidence="4" id="KW-0804">Transcription</keyword>
<comment type="subcellular location">
    <subcellularLocation>
        <location evidence="1">Nucleus</location>
    </subcellularLocation>
</comment>
<dbReference type="Gene3D" id="4.10.240.10">
    <property type="entry name" value="Zn(2)-C6 fungal-type DNA-binding domain"/>
    <property type="match status" value="1"/>
</dbReference>
<dbReference type="Pfam" id="PF00172">
    <property type="entry name" value="Zn_clus"/>
    <property type="match status" value="1"/>
</dbReference>
<dbReference type="EMBL" id="CDPU01000057">
    <property type="protein sequence ID" value="CEO55859.1"/>
    <property type="molecule type" value="Genomic_DNA"/>
</dbReference>
<sequence>MENTITSNIPACEACRLKKRKCDKAQPACSQCSLRDHRCTYIHGVRSGKRRRQCSSPSNECTAVTEPDDPRPHITPSLLDATGAFQDGFPTVAFVDQSIHNELRTQVPRAPSSRDFHLFDLRQLGGSKAEMLTYVSSYFSDVHTWLPILPKQQINAYLETSRSDLPVDVALLFLCIRLLVSSPQTWPAGPRSSMYMTAKQGLAGMEIVGIMSETVLQASLLISLYEIGHGIYPSAFLSAGACVRYGHAIGLGGPQECRLQRPLSRFDHEQSRKLWCAAILLERFTQLGRLTPIPSTAILPDSTAVQMFSNSESILAHGTSSGSQERSRDEGCFVLLVESTKLLGQVLSFIYSREAEPAVGSLSTKAQDEYLQLARTIQSLILAAEDEAGKYGVEIRIQLCICYRCSTFVIGPRRVHSKGFSSILALHHHAQIRGCGDGSLQPLREELESPLGLVMDRVIELCEMILKRTEPELQSMPPLLLHCIYAAAEAASLISPERSKGHESIFRDTLQKLNTRWKVA</sequence>
<evidence type="ECO:0000256" key="4">
    <source>
        <dbReference type="ARBA" id="ARBA00023163"/>
    </source>
</evidence>
<protein>
    <recommendedName>
        <fullName evidence="6">Zn(2)-C6 fungal-type domain-containing protein</fullName>
    </recommendedName>
</protein>
<dbReference type="GO" id="GO:0006351">
    <property type="term" value="P:DNA-templated transcription"/>
    <property type="evidence" value="ECO:0007669"/>
    <property type="project" value="InterPro"/>
</dbReference>
<dbReference type="GO" id="GO:0000981">
    <property type="term" value="F:DNA-binding transcription factor activity, RNA polymerase II-specific"/>
    <property type="evidence" value="ECO:0007669"/>
    <property type="project" value="InterPro"/>
</dbReference>
<feature type="domain" description="Zn(2)-C6 fungal-type" evidence="6">
    <location>
        <begin position="11"/>
        <end position="41"/>
    </location>
</feature>
<dbReference type="InterPro" id="IPR036864">
    <property type="entry name" value="Zn2-C6_fun-type_DNA-bd_sf"/>
</dbReference>
<evidence type="ECO:0000313" key="7">
    <source>
        <dbReference type="EMBL" id="CEO55859.1"/>
    </source>
</evidence>
<dbReference type="SMART" id="SM00066">
    <property type="entry name" value="GAL4"/>
    <property type="match status" value="1"/>
</dbReference>
<accession>A0A0B7KFM4</accession>
<dbReference type="InterPro" id="IPR050815">
    <property type="entry name" value="TF_fung"/>
</dbReference>
<name>A0A0B7KFM4_BIOOC</name>
<feature type="non-terminal residue" evidence="7">
    <location>
        <position position="520"/>
    </location>
</feature>
<organism evidence="7">
    <name type="scientific">Bionectria ochroleuca</name>
    <name type="common">Gliocladium roseum</name>
    <dbReference type="NCBI Taxonomy" id="29856"/>
    <lineage>
        <taxon>Eukaryota</taxon>
        <taxon>Fungi</taxon>
        <taxon>Dikarya</taxon>
        <taxon>Ascomycota</taxon>
        <taxon>Pezizomycotina</taxon>
        <taxon>Sordariomycetes</taxon>
        <taxon>Hypocreomycetidae</taxon>
        <taxon>Hypocreales</taxon>
        <taxon>Bionectriaceae</taxon>
        <taxon>Clonostachys</taxon>
    </lineage>
</organism>
<dbReference type="Pfam" id="PF04082">
    <property type="entry name" value="Fungal_trans"/>
    <property type="match status" value="1"/>
</dbReference>
<proteinExistence type="predicted"/>
<dbReference type="CDD" id="cd12148">
    <property type="entry name" value="fungal_TF_MHR"/>
    <property type="match status" value="1"/>
</dbReference>